<proteinExistence type="predicted"/>
<reference evidence="1" key="1">
    <citation type="journal article" date="2023" name="Mol. Phylogenet. Evol.">
        <title>Genome-scale phylogeny and comparative genomics of the fungal order Sordariales.</title>
        <authorList>
            <person name="Hensen N."/>
            <person name="Bonometti L."/>
            <person name="Westerberg I."/>
            <person name="Brannstrom I.O."/>
            <person name="Guillou S."/>
            <person name="Cros-Aarteil S."/>
            <person name="Calhoun S."/>
            <person name="Haridas S."/>
            <person name="Kuo A."/>
            <person name="Mondo S."/>
            <person name="Pangilinan J."/>
            <person name="Riley R."/>
            <person name="LaButti K."/>
            <person name="Andreopoulos B."/>
            <person name="Lipzen A."/>
            <person name="Chen C."/>
            <person name="Yan M."/>
            <person name="Daum C."/>
            <person name="Ng V."/>
            <person name="Clum A."/>
            <person name="Steindorff A."/>
            <person name="Ohm R.A."/>
            <person name="Martin F."/>
            <person name="Silar P."/>
            <person name="Natvig D.O."/>
            <person name="Lalanne C."/>
            <person name="Gautier V."/>
            <person name="Ament-Velasquez S.L."/>
            <person name="Kruys A."/>
            <person name="Hutchinson M.I."/>
            <person name="Powell A.J."/>
            <person name="Barry K."/>
            <person name="Miller A.N."/>
            <person name="Grigoriev I.V."/>
            <person name="Debuchy R."/>
            <person name="Gladieux P."/>
            <person name="Hiltunen Thoren M."/>
            <person name="Johannesson H."/>
        </authorList>
    </citation>
    <scope>NUCLEOTIDE SEQUENCE</scope>
    <source>
        <strain evidence="1">CBS 315.58</strain>
    </source>
</reference>
<organism evidence="1 2">
    <name type="scientific">Triangularia verruculosa</name>
    <dbReference type="NCBI Taxonomy" id="2587418"/>
    <lineage>
        <taxon>Eukaryota</taxon>
        <taxon>Fungi</taxon>
        <taxon>Dikarya</taxon>
        <taxon>Ascomycota</taxon>
        <taxon>Pezizomycotina</taxon>
        <taxon>Sordariomycetes</taxon>
        <taxon>Sordariomycetidae</taxon>
        <taxon>Sordariales</taxon>
        <taxon>Podosporaceae</taxon>
        <taxon>Triangularia</taxon>
    </lineage>
</organism>
<reference evidence="1" key="2">
    <citation type="submission" date="2023-05" db="EMBL/GenBank/DDBJ databases">
        <authorList>
            <consortium name="Lawrence Berkeley National Laboratory"/>
            <person name="Steindorff A."/>
            <person name="Hensen N."/>
            <person name="Bonometti L."/>
            <person name="Westerberg I."/>
            <person name="Brannstrom I.O."/>
            <person name="Guillou S."/>
            <person name="Cros-Aarteil S."/>
            <person name="Calhoun S."/>
            <person name="Haridas S."/>
            <person name="Kuo A."/>
            <person name="Mondo S."/>
            <person name="Pangilinan J."/>
            <person name="Riley R."/>
            <person name="Labutti K."/>
            <person name="Andreopoulos B."/>
            <person name="Lipzen A."/>
            <person name="Chen C."/>
            <person name="Yanf M."/>
            <person name="Daum C."/>
            <person name="Ng V."/>
            <person name="Clum A."/>
            <person name="Ohm R."/>
            <person name="Martin F."/>
            <person name="Silar P."/>
            <person name="Natvig D."/>
            <person name="Lalanne C."/>
            <person name="Gautier V."/>
            <person name="Ament-Velasquez S.L."/>
            <person name="Kruys A."/>
            <person name="Hutchinson M.I."/>
            <person name="Powell A.J."/>
            <person name="Barry K."/>
            <person name="Miller A.N."/>
            <person name="Grigoriev I.V."/>
            <person name="Debuchy R."/>
            <person name="Gladieux P."/>
            <person name="Thoren M.H."/>
            <person name="Johannesson H."/>
        </authorList>
    </citation>
    <scope>NUCLEOTIDE SEQUENCE</scope>
    <source>
        <strain evidence="1">CBS 315.58</strain>
    </source>
</reference>
<keyword evidence="2" id="KW-1185">Reference proteome</keyword>
<dbReference type="EMBL" id="MU864009">
    <property type="protein sequence ID" value="KAK4195582.1"/>
    <property type="molecule type" value="Genomic_DNA"/>
</dbReference>
<accession>A0AAN6XD26</accession>
<protein>
    <submittedName>
        <fullName evidence="1">Uncharacterized protein</fullName>
    </submittedName>
</protein>
<evidence type="ECO:0000313" key="2">
    <source>
        <dbReference type="Proteomes" id="UP001303160"/>
    </source>
</evidence>
<evidence type="ECO:0000313" key="1">
    <source>
        <dbReference type="EMBL" id="KAK4195582.1"/>
    </source>
</evidence>
<gene>
    <name evidence="1" type="ORF">QBC40DRAFT_301076</name>
</gene>
<name>A0AAN6XD26_9PEZI</name>
<dbReference type="Proteomes" id="UP001303160">
    <property type="component" value="Unassembled WGS sequence"/>
</dbReference>
<comment type="caution">
    <text evidence="1">The sequence shown here is derived from an EMBL/GenBank/DDBJ whole genome shotgun (WGS) entry which is preliminary data.</text>
</comment>
<dbReference type="AlphaFoldDB" id="A0AAN6XD26"/>
<sequence>MTKTNKNSGPAVRRHGPGISLLVSPFIILLRERRSWSTPEKWRFTSCPIEALFVVVLGTHPSRPALAGKEGTNVCTGTAAACCGGRGLVANAWENGPPLRSTQRRSSSRVVSMELSVRADGRSFGSKSRASLGPLAAGWTTAYCIFHKISPNASSHVWSGSKTRCRVPIFVEATEEVEKGFGRLGGVISEPRGWVVRQNQMNPDASGQIGARFPNRK</sequence>